<comment type="caution">
    <text evidence="1">The sequence shown here is derived from an EMBL/GenBank/DDBJ whole genome shotgun (WGS) entry which is preliminary data.</text>
</comment>
<dbReference type="AlphaFoldDB" id="A0A4R9LQP3"/>
<protein>
    <submittedName>
        <fullName evidence="1">Uncharacterized protein</fullName>
    </submittedName>
</protein>
<dbReference type="EMBL" id="RQHV01000036">
    <property type="protein sequence ID" value="TGN11894.1"/>
    <property type="molecule type" value="Genomic_DNA"/>
</dbReference>
<keyword evidence="2" id="KW-1185">Reference proteome</keyword>
<evidence type="ECO:0000313" key="1">
    <source>
        <dbReference type="EMBL" id="TGN11894.1"/>
    </source>
</evidence>
<gene>
    <name evidence="1" type="ORF">EHS11_05125</name>
</gene>
<evidence type="ECO:0000313" key="2">
    <source>
        <dbReference type="Proteomes" id="UP000298264"/>
    </source>
</evidence>
<name>A0A4R9LQP3_9LEPT</name>
<dbReference type="OrthoDB" id="319878at2"/>
<sequence>MKKIFTLLVVGLTFASGLLSQENNKKFYVKVSQNTVDSATLKNALEMENSLFLNRYIGGTTSYRIPQTGTFKGTGGEFGFLFKHSGLLQTNLGFSFASLSSGNQKSIDYSKSSLSFGSTSILSEITGVSEYTSNRLQTARIELVENVQFLHDSQNQFLKGFGARAGFEIYANEVKSTSPYSYGNSSATLSSSSGTSTAGGNFFSITSTEKLTYNEAFVNGVLGLAYTVSINDKHKIDLGADYLKSFANRGKYTSEIMSLFIIPSASGSESGFPITTKLTGDVKTELVGNRLSFGYTYQATESVSIRFTYQTTHTTHRVVDSKVKEPGNFLTLLSNSGSANMLPFLLGSQPGFGPFPENKDVRSQVGLEVAYHF</sequence>
<dbReference type="RefSeq" id="WP_135763339.1">
    <property type="nucleotide sequence ID" value="NZ_RQHV01000036.1"/>
</dbReference>
<proteinExistence type="predicted"/>
<dbReference type="Proteomes" id="UP000298264">
    <property type="component" value="Unassembled WGS sequence"/>
</dbReference>
<reference evidence="1" key="1">
    <citation type="journal article" date="2019" name="PLoS Negl. Trop. Dis.">
        <title>Revisiting the worldwide diversity of Leptospira species in the environment.</title>
        <authorList>
            <person name="Vincent A.T."/>
            <person name="Schiettekatte O."/>
            <person name="Bourhy P."/>
            <person name="Veyrier F.J."/>
            <person name="Picardeau M."/>
        </authorList>
    </citation>
    <scope>NUCLEOTIDE SEQUENCE [LARGE SCALE GENOMIC DNA]</scope>
    <source>
        <strain evidence="1">201400974</strain>
    </source>
</reference>
<organism evidence="1 2">
    <name type="scientific">Leptospira ilyithenensis</name>
    <dbReference type="NCBI Taxonomy" id="2484901"/>
    <lineage>
        <taxon>Bacteria</taxon>
        <taxon>Pseudomonadati</taxon>
        <taxon>Spirochaetota</taxon>
        <taxon>Spirochaetia</taxon>
        <taxon>Leptospirales</taxon>
        <taxon>Leptospiraceae</taxon>
        <taxon>Leptospira</taxon>
    </lineage>
</organism>
<accession>A0A4R9LQP3</accession>